<keyword evidence="6" id="KW-0472">Membrane</keyword>
<sequence length="262" mass="29608">MSSQRPKAVEVSDNVDDLQEDVTPSGKRISACFGLEWSDDFWVAGKYDVILIHGVRDVLGDVWNKGDRNWVKSEVFAKEPFNIAEFRYDNCSHDASIFSVNGIEKEAMKLLEGLTKKPNHQDGPFIGPSIDRDLLFITRDIGGLIAKKALCIASRSPKTCNDIVRRTSLMIFYNCPHRSFDLEDVEDNVLRLLGSPGPTGIHGVAQKAKRLAAEIERIHQDCSHALLWQQIPVQNFITLWGKPETQVCKRFPKSRFPIFLIV</sequence>
<name>A0ABR2JC87_9PEZI</name>
<dbReference type="InterPro" id="IPR052374">
    <property type="entry name" value="SERAC1"/>
</dbReference>
<proteinExistence type="predicted"/>
<evidence type="ECO:0000256" key="2">
    <source>
        <dbReference type="ARBA" id="ARBA00004240"/>
    </source>
</evidence>
<evidence type="ECO:0000256" key="4">
    <source>
        <dbReference type="ARBA" id="ARBA00022824"/>
    </source>
</evidence>
<evidence type="ECO:0000256" key="3">
    <source>
        <dbReference type="ARBA" id="ARBA00004370"/>
    </source>
</evidence>
<dbReference type="PANTHER" id="PTHR48182:SF2">
    <property type="entry name" value="PROTEIN SERAC1"/>
    <property type="match status" value="1"/>
</dbReference>
<evidence type="ECO:0000313" key="8">
    <source>
        <dbReference type="Proteomes" id="UP001390339"/>
    </source>
</evidence>
<comment type="caution">
    <text evidence="7">The sequence shown here is derived from an EMBL/GenBank/DDBJ whole genome shotgun (WGS) entry which is preliminary data.</text>
</comment>
<dbReference type="Proteomes" id="UP001390339">
    <property type="component" value="Unassembled WGS sequence"/>
</dbReference>
<reference evidence="7 8" key="1">
    <citation type="journal article" date="2024" name="IMA Fungus">
        <title>Apiospora arundinis, a panoply of carbohydrate-active enzymes and secondary metabolites.</title>
        <authorList>
            <person name="Sorensen T."/>
            <person name="Petersen C."/>
            <person name="Muurmann A.T."/>
            <person name="Christiansen J.V."/>
            <person name="Brundto M.L."/>
            <person name="Overgaard C.K."/>
            <person name="Boysen A.T."/>
            <person name="Wollenberg R.D."/>
            <person name="Larsen T.O."/>
            <person name="Sorensen J.L."/>
            <person name="Nielsen K.L."/>
            <person name="Sondergaard T.E."/>
        </authorList>
    </citation>
    <scope>NUCLEOTIDE SEQUENCE [LARGE SCALE GENOMIC DNA]</scope>
    <source>
        <strain evidence="7 8">AAU 773</strain>
    </source>
</reference>
<comment type="subcellular location">
    <subcellularLocation>
        <location evidence="2">Endoplasmic reticulum</location>
    </subcellularLocation>
    <subcellularLocation>
        <location evidence="3">Membrane</location>
    </subcellularLocation>
    <subcellularLocation>
        <location evidence="1">Mitochondrion</location>
    </subcellularLocation>
</comment>
<organism evidence="7 8">
    <name type="scientific">Apiospora arundinis</name>
    <dbReference type="NCBI Taxonomy" id="335852"/>
    <lineage>
        <taxon>Eukaryota</taxon>
        <taxon>Fungi</taxon>
        <taxon>Dikarya</taxon>
        <taxon>Ascomycota</taxon>
        <taxon>Pezizomycotina</taxon>
        <taxon>Sordariomycetes</taxon>
        <taxon>Xylariomycetidae</taxon>
        <taxon>Amphisphaeriales</taxon>
        <taxon>Apiosporaceae</taxon>
        <taxon>Apiospora</taxon>
    </lineage>
</organism>
<evidence type="ECO:0000256" key="6">
    <source>
        <dbReference type="ARBA" id="ARBA00023136"/>
    </source>
</evidence>
<evidence type="ECO:0000313" key="7">
    <source>
        <dbReference type="EMBL" id="KAK8875295.1"/>
    </source>
</evidence>
<gene>
    <name evidence="7" type="ORF">PGQ11_005809</name>
</gene>
<accession>A0ABR2JC87</accession>
<evidence type="ECO:0000256" key="5">
    <source>
        <dbReference type="ARBA" id="ARBA00023128"/>
    </source>
</evidence>
<keyword evidence="8" id="KW-1185">Reference proteome</keyword>
<dbReference type="EMBL" id="JAPCWZ010000003">
    <property type="protein sequence ID" value="KAK8875295.1"/>
    <property type="molecule type" value="Genomic_DNA"/>
</dbReference>
<keyword evidence="4" id="KW-0256">Endoplasmic reticulum</keyword>
<protein>
    <submittedName>
        <fullName evidence="7">Ankyrin repeat-containing domain protein</fullName>
    </submittedName>
</protein>
<dbReference type="PANTHER" id="PTHR48182">
    <property type="entry name" value="PROTEIN SERAC1"/>
    <property type="match status" value="1"/>
</dbReference>
<evidence type="ECO:0000256" key="1">
    <source>
        <dbReference type="ARBA" id="ARBA00004173"/>
    </source>
</evidence>
<keyword evidence="5" id="KW-0496">Mitochondrion</keyword>